<sequence length="545" mass="59193">MRFTHLLPLAALSAAIVLPDEQVFADLAVPKRQPSESRHKESKSILDKLPCPHHLFDGPKSWIESFRKPRNPIDHALDHSESFDEESQENFVRGFDADAWLEDAIISGFLEGEGLDSPFAVGPQHDGPPPLSHGPPPFGPSPSEGPPNEGPPGDGPPGRGPPGHGPPGHGPPGHGPPGHKPPHKKPHKPHPPHHHHKPNKTIFELISESKYTTKLAKLIANDSELVEVLNSTKANYTLFAPTDSAFAKIPEHAPKPSKEFIRKALLYHIAPGLYPAGRLIFSHTVPTLYNETLLGDNPQRLVAKGGLRGISLNFYSKLLAANIPATNGIIHGVGSIIVPPPRALKIVELLPAQFSTLLLALEKTGLVEELAEAKSVGGTFFVPPNDAFKKLGPRINAFLFSKFGQKYLKALLKYHIVANETLYSNAFYGPSKADLRIESEQEAGADAAPYLHYDLPTLLGGKSLAIDVTRFGPFITFKINGFVRVVVSDGVAKDGVLQVVNKVLIPPKTSPGGAELEYWQGEEMSVDEFKERLGPFVDGDMHVDL</sequence>
<gene>
    <name evidence="4" type="ORF">PV09_07704</name>
</gene>
<dbReference type="SMART" id="SM00554">
    <property type="entry name" value="FAS1"/>
    <property type="match status" value="2"/>
</dbReference>
<dbReference type="PROSITE" id="PS50213">
    <property type="entry name" value="FAS1"/>
    <property type="match status" value="2"/>
</dbReference>
<dbReference type="Gene3D" id="2.30.180.10">
    <property type="entry name" value="FAS1 domain"/>
    <property type="match status" value="2"/>
</dbReference>
<dbReference type="STRING" id="253628.A0A0D2ANJ9"/>
<feature type="domain" description="FAS1" evidence="3">
    <location>
        <begin position="341"/>
        <end position="504"/>
    </location>
</feature>
<dbReference type="SUPFAM" id="SSF82153">
    <property type="entry name" value="FAS1 domain"/>
    <property type="match status" value="2"/>
</dbReference>
<proteinExistence type="predicted"/>
<reference evidence="4 5" key="1">
    <citation type="submission" date="2015-01" db="EMBL/GenBank/DDBJ databases">
        <title>The Genome Sequence of Ochroconis gallopava CBS43764.</title>
        <authorList>
            <consortium name="The Broad Institute Genomics Platform"/>
            <person name="Cuomo C."/>
            <person name="de Hoog S."/>
            <person name="Gorbushina A."/>
            <person name="Stielow B."/>
            <person name="Teixiera M."/>
            <person name="Abouelleil A."/>
            <person name="Chapman S.B."/>
            <person name="Priest M."/>
            <person name="Young S.K."/>
            <person name="Wortman J."/>
            <person name="Nusbaum C."/>
            <person name="Birren B."/>
        </authorList>
    </citation>
    <scope>NUCLEOTIDE SEQUENCE [LARGE SCALE GENOMIC DNA]</scope>
    <source>
        <strain evidence="4 5">CBS 43764</strain>
    </source>
</reference>
<dbReference type="InterPro" id="IPR036378">
    <property type="entry name" value="FAS1_dom_sf"/>
</dbReference>
<keyword evidence="5" id="KW-1185">Reference proteome</keyword>
<dbReference type="VEuPathDB" id="FungiDB:PV09_07704"/>
<dbReference type="Pfam" id="PF02469">
    <property type="entry name" value="Fasciclin"/>
    <property type="match status" value="2"/>
</dbReference>
<name>A0A0D2ANJ9_9PEZI</name>
<evidence type="ECO:0000256" key="1">
    <source>
        <dbReference type="SAM" id="MobiDB-lite"/>
    </source>
</evidence>
<feature type="compositionally biased region" description="Basic residues" evidence="1">
    <location>
        <begin position="180"/>
        <end position="198"/>
    </location>
</feature>
<dbReference type="AlphaFoldDB" id="A0A0D2ANJ9"/>
<evidence type="ECO:0000256" key="2">
    <source>
        <dbReference type="SAM" id="SignalP"/>
    </source>
</evidence>
<keyword evidence="2" id="KW-0732">Signal</keyword>
<dbReference type="PANTHER" id="PTHR10900:SF125">
    <property type="entry name" value="FAS1 DOMAIN-CONTAINING PROTEIN YLR001C"/>
    <property type="match status" value="1"/>
</dbReference>
<dbReference type="GeneID" id="27315677"/>
<dbReference type="InterPro" id="IPR050904">
    <property type="entry name" value="Adhesion/Biosynth-related"/>
</dbReference>
<dbReference type="InParanoid" id="A0A0D2ANJ9"/>
<feature type="chain" id="PRO_5002238582" description="FAS1 domain-containing protein" evidence="2">
    <location>
        <begin position="20"/>
        <end position="545"/>
    </location>
</feature>
<evidence type="ECO:0000313" key="4">
    <source>
        <dbReference type="EMBL" id="KIW00719.1"/>
    </source>
</evidence>
<feature type="compositionally biased region" description="Pro residues" evidence="1">
    <location>
        <begin position="126"/>
        <end position="179"/>
    </location>
</feature>
<dbReference type="PANTHER" id="PTHR10900">
    <property type="entry name" value="PERIOSTIN-RELATED"/>
    <property type="match status" value="1"/>
</dbReference>
<protein>
    <recommendedName>
        <fullName evidence="3">FAS1 domain-containing protein</fullName>
    </recommendedName>
</protein>
<dbReference type="EMBL" id="KN847560">
    <property type="protein sequence ID" value="KIW00719.1"/>
    <property type="molecule type" value="Genomic_DNA"/>
</dbReference>
<evidence type="ECO:0000313" key="5">
    <source>
        <dbReference type="Proteomes" id="UP000053259"/>
    </source>
</evidence>
<feature type="domain" description="FAS1" evidence="3">
    <location>
        <begin position="199"/>
        <end position="337"/>
    </location>
</feature>
<dbReference type="OrthoDB" id="7700931at2759"/>
<evidence type="ECO:0000259" key="3">
    <source>
        <dbReference type="PROSITE" id="PS50213"/>
    </source>
</evidence>
<feature type="region of interest" description="Disordered" evidence="1">
    <location>
        <begin position="116"/>
        <end position="198"/>
    </location>
</feature>
<dbReference type="RefSeq" id="XP_016210588.1">
    <property type="nucleotide sequence ID" value="XM_016361509.1"/>
</dbReference>
<accession>A0A0D2ANJ9</accession>
<dbReference type="HOGENOM" id="CLU_026522_0_0_1"/>
<feature type="signal peptide" evidence="2">
    <location>
        <begin position="1"/>
        <end position="19"/>
    </location>
</feature>
<organism evidence="4 5">
    <name type="scientific">Verruconis gallopava</name>
    <dbReference type="NCBI Taxonomy" id="253628"/>
    <lineage>
        <taxon>Eukaryota</taxon>
        <taxon>Fungi</taxon>
        <taxon>Dikarya</taxon>
        <taxon>Ascomycota</taxon>
        <taxon>Pezizomycotina</taxon>
        <taxon>Dothideomycetes</taxon>
        <taxon>Pleosporomycetidae</taxon>
        <taxon>Venturiales</taxon>
        <taxon>Sympoventuriaceae</taxon>
        <taxon>Verruconis</taxon>
    </lineage>
</organism>
<dbReference type="InterPro" id="IPR000782">
    <property type="entry name" value="FAS1_domain"/>
</dbReference>
<dbReference type="Proteomes" id="UP000053259">
    <property type="component" value="Unassembled WGS sequence"/>
</dbReference>